<comment type="caution">
    <text evidence="2">The sequence shown here is derived from an EMBL/GenBank/DDBJ whole genome shotgun (WGS) entry which is preliminary data.</text>
</comment>
<gene>
    <name evidence="2" type="ORF">GCM10010305_41260</name>
</gene>
<evidence type="ECO:0000256" key="1">
    <source>
        <dbReference type="SAM" id="MobiDB-lite"/>
    </source>
</evidence>
<dbReference type="AlphaFoldDB" id="A0A918T648"/>
<dbReference type="Proteomes" id="UP000644020">
    <property type="component" value="Unassembled WGS sequence"/>
</dbReference>
<reference evidence="2" key="2">
    <citation type="submission" date="2020-09" db="EMBL/GenBank/DDBJ databases">
        <authorList>
            <person name="Sun Q."/>
            <person name="Ohkuma M."/>
        </authorList>
    </citation>
    <scope>NUCLEOTIDE SEQUENCE</scope>
    <source>
        <strain evidence="2">JCM 4518</strain>
    </source>
</reference>
<feature type="compositionally biased region" description="Low complexity" evidence="1">
    <location>
        <begin position="1"/>
        <end position="19"/>
    </location>
</feature>
<organism evidence="2 3">
    <name type="scientific">Streptomyces termitum</name>
    <dbReference type="NCBI Taxonomy" id="67368"/>
    <lineage>
        <taxon>Bacteria</taxon>
        <taxon>Bacillati</taxon>
        <taxon>Actinomycetota</taxon>
        <taxon>Actinomycetes</taxon>
        <taxon>Kitasatosporales</taxon>
        <taxon>Streptomycetaceae</taxon>
        <taxon>Streptomyces</taxon>
    </lineage>
</organism>
<feature type="region of interest" description="Disordered" evidence="1">
    <location>
        <begin position="1"/>
        <end position="28"/>
    </location>
</feature>
<proteinExistence type="predicted"/>
<dbReference type="EMBL" id="BMUL01000010">
    <property type="protein sequence ID" value="GHA93260.1"/>
    <property type="molecule type" value="Genomic_DNA"/>
</dbReference>
<reference evidence="2" key="1">
    <citation type="journal article" date="2014" name="Int. J. Syst. Evol. Microbiol.">
        <title>Complete genome sequence of Corynebacterium casei LMG S-19264T (=DSM 44701T), isolated from a smear-ripened cheese.</title>
        <authorList>
            <consortium name="US DOE Joint Genome Institute (JGI-PGF)"/>
            <person name="Walter F."/>
            <person name="Albersmeier A."/>
            <person name="Kalinowski J."/>
            <person name="Ruckert C."/>
        </authorList>
    </citation>
    <scope>NUCLEOTIDE SEQUENCE</scope>
    <source>
        <strain evidence="2">JCM 4518</strain>
    </source>
</reference>
<keyword evidence="3" id="KW-1185">Reference proteome</keyword>
<protein>
    <submittedName>
        <fullName evidence="2">Uncharacterized protein</fullName>
    </submittedName>
</protein>
<evidence type="ECO:0000313" key="2">
    <source>
        <dbReference type="EMBL" id="GHA93260.1"/>
    </source>
</evidence>
<name>A0A918T648_9ACTN</name>
<sequence length="39" mass="3948">MSGLTEPTTEDPTTSTSDTEPAEDGQAGVDQAARLLLAA</sequence>
<accession>A0A918T648</accession>
<evidence type="ECO:0000313" key="3">
    <source>
        <dbReference type="Proteomes" id="UP000644020"/>
    </source>
</evidence>